<feature type="transmembrane region" description="Helical" evidence="2">
    <location>
        <begin position="78"/>
        <end position="102"/>
    </location>
</feature>
<proteinExistence type="predicted"/>
<dbReference type="PANTHER" id="PTHR35257:SF1">
    <property type="entry name" value="TRANSMEMBRANE PROTEIN 82"/>
    <property type="match status" value="1"/>
</dbReference>
<keyword evidence="2" id="KW-0472">Membrane</keyword>
<reference evidence="3" key="1">
    <citation type="submission" date="2020-06" db="EMBL/GenBank/DDBJ databases">
        <authorList>
            <consortium name="Wellcome Sanger Institute Data Sharing"/>
        </authorList>
    </citation>
    <scope>NUCLEOTIDE SEQUENCE [LARGE SCALE GENOMIC DNA]</scope>
</reference>
<evidence type="ECO:0000256" key="1">
    <source>
        <dbReference type="SAM" id="MobiDB-lite"/>
    </source>
</evidence>
<keyword evidence="2" id="KW-1133">Transmembrane helix</keyword>
<evidence type="ECO:0000313" key="3">
    <source>
        <dbReference type="Ensembl" id="ENSGWIP00000008497.1"/>
    </source>
</evidence>
<feature type="transmembrane region" description="Helical" evidence="2">
    <location>
        <begin position="149"/>
        <end position="171"/>
    </location>
</feature>
<accession>A0A8C5DNG4</accession>
<feature type="transmembrane region" description="Helical" evidence="2">
    <location>
        <begin position="263"/>
        <end position="282"/>
    </location>
</feature>
<sequence>MFSPFRWILGFSEWMPFESSPVDCLLQGVVGACGISVMCNLMRLYYFIQTCNDCQTVNGSKSSAASSLWGTWRSRVQFWFLTGILSLVGIRVSSLIVLEFCLRAVSGWASAGLDASGKGPDLLLVQCQFSLGCSLSCTLAFLHQGALHSSFSLFLAAALSWVLAGFCYRMWSHAASLYLLHSTDHYCGKCIALQVSGHTILTSVQKAVVLAFAFAAVAAISTVHDHFLSQRDALKLWTPLTLCYSMLLFYMREEQSRQTAAEFLLHTVVMRLGGLLVLMLLLGHWSDIFDILIAFIGEAVCLLPSGDLLQATVKEEEETGFKITKESLSHRGGTRPNPSKEG</sequence>
<protein>
    <submittedName>
        <fullName evidence="3">Transmembrane protein 82-like</fullName>
    </submittedName>
</protein>
<feature type="transmembrane region" description="Helical" evidence="2">
    <location>
        <begin position="207"/>
        <end position="228"/>
    </location>
</feature>
<dbReference type="OrthoDB" id="9943056at2759"/>
<evidence type="ECO:0000313" key="4">
    <source>
        <dbReference type="Proteomes" id="UP000694680"/>
    </source>
</evidence>
<dbReference type="GeneID" id="114463686"/>
<gene>
    <name evidence="3" type="primary">LOC114463686</name>
</gene>
<dbReference type="InterPro" id="IPR031648">
    <property type="entry name" value="TMEM82"/>
</dbReference>
<dbReference type="RefSeq" id="XP_028303196.1">
    <property type="nucleotide sequence ID" value="XM_028447395.1"/>
</dbReference>
<dbReference type="PANTHER" id="PTHR35257">
    <property type="entry name" value="TRANSMEMBRANE PROTEIN 82"/>
    <property type="match status" value="1"/>
</dbReference>
<dbReference type="Pfam" id="PF15816">
    <property type="entry name" value="TMEM82"/>
    <property type="match status" value="1"/>
</dbReference>
<feature type="transmembrane region" description="Helical" evidence="2">
    <location>
        <begin position="234"/>
        <end position="251"/>
    </location>
</feature>
<dbReference type="Ensembl" id="ENSGWIT00000009489.1">
    <property type="protein sequence ID" value="ENSGWIP00000008497.1"/>
    <property type="gene ID" value="ENSGWIG00000005041.1"/>
</dbReference>
<feature type="region of interest" description="Disordered" evidence="1">
    <location>
        <begin position="320"/>
        <end position="342"/>
    </location>
</feature>
<organism evidence="3 4">
    <name type="scientific">Gouania willdenowi</name>
    <name type="common">Blunt-snouted clingfish</name>
    <name type="synonym">Lepadogaster willdenowi</name>
    <dbReference type="NCBI Taxonomy" id="441366"/>
    <lineage>
        <taxon>Eukaryota</taxon>
        <taxon>Metazoa</taxon>
        <taxon>Chordata</taxon>
        <taxon>Craniata</taxon>
        <taxon>Vertebrata</taxon>
        <taxon>Euteleostomi</taxon>
        <taxon>Actinopterygii</taxon>
        <taxon>Neopterygii</taxon>
        <taxon>Teleostei</taxon>
        <taxon>Neoteleostei</taxon>
        <taxon>Acanthomorphata</taxon>
        <taxon>Ovalentaria</taxon>
        <taxon>Blenniimorphae</taxon>
        <taxon>Blenniiformes</taxon>
        <taxon>Gobiesocoidei</taxon>
        <taxon>Gobiesocidae</taxon>
        <taxon>Gobiesocinae</taxon>
        <taxon>Gouania</taxon>
    </lineage>
</organism>
<evidence type="ECO:0000256" key="2">
    <source>
        <dbReference type="SAM" id="Phobius"/>
    </source>
</evidence>
<dbReference type="Proteomes" id="UP000694680">
    <property type="component" value="Chromosome 5"/>
</dbReference>
<feature type="compositionally biased region" description="Basic and acidic residues" evidence="1">
    <location>
        <begin position="320"/>
        <end position="329"/>
    </location>
</feature>
<dbReference type="AlphaFoldDB" id="A0A8C5DNG4"/>
<reference evidence="3" key="2">
    <citation type="submission" date="2025-08" db="UniProtKB">
        <authorList>
            <consortium name="Ensembl"/>
        </authorList>
    </citation>
    <scope>IDENTIFICATION</scope>
</reference>
<keyword evidence="2" id="KW-0812">Transmembrane</keyword>
<reference evidence="3" key="3">
    <citation type="submission" date="2025-09" db="UniProtKB">
        <authorList>
            <consortium name="Ensembl"/>
        </authorList>
    </citation>
    <scope>IDENTIFICATION</scope>
</reference>
<keyword evidence="4" id="KW-1185">Reference proteome</keyword>
<name>A0A8C5DNG4_GOUWI</name>